<name>A0ABS6UK72_9PSEU</name>
<reference evidence="3 4" key="1">
    <citation type="submission" date="2020-11" db="EMBL/GenBank/DDBJ databases">
        <title>Pseudonocardia abyssalis sp. nov. and Pseudonocardia oceani sp. nov., description and phylogenomic analysis of two novel actinomycetes isolated from the deep Southern Ocean.</title>
        <authorList>
            <person name="Parra J."/>
        </authorList>
    </citation>
    <scope>NUCLEOTIDE SEQUENCE [LARGE SCALE GENOMIC DNA]</scope>
    <source>
        <strain evidence="3 4">KRD-168</strain>
    </source>
</reference>
<accession>A0ABS6UK72</accession>
<keyword evidence="2" id="KW-0472">Membrane</keyword>
<feature type="region of interest" description="Disordered" evidence="1">
    <location>
        <begin position="1"/>
        <end position="34"/>
    </location>
</feature>
<proteinExistence type="predicted"/>
<sequence length="66" mass="6921">MTSPLLRREPIDDVEPGPGGGPKKTPGTESEAGAPGSHVVNLFAVLLCLLIAFVLNQGMRNAARPR</sequence>
<evidence type="ECO:0000256" key="2">
    <source>
        <dbReference type="SAM" id="Phobius"/>
    </source>
</evidence>
<keyword evidence="2" id="KW-1133">Transmembrane helix</keyword>
<organism evidence="3 4">
    <name type="scientific">Pseudonocardia abyssalis</name>
    <dbReference type="NCBI Taxonomy" id="2792008"/>
    <lineage>
        <taxon>Bacteria</taxon>
        <taxon>Bacillati</taxon>
        <taxon>Actinomycetota</taxon>
        <taxon>Actinomycetes</taxon>
        <taxon>Pseudonocardiales</taxon>
        <taxon>Pseudonocardiaceae</taxon>
        <taxon>Pseudonocardia</taxon>
    </lineage>
</organism>
<keyword evidence="4" id="KW-1185">Reference proteome</keyword>
<gene>
    <name evidence="3" type="ORF">I4I81_00130</name>
</gene>
<feature type="transmembrane region" description="Helical" evidence="2">
    <location>
        <begin position="38"/>
        <end position="56"/>
    </location>
</feature>
<evidence type="ECO:0000313" key="4">
    <source>
        <dbReference type="Proteomes" id="UP000694287"/>
    </source>
</evidence>
<feature type="compositionally biased region" description="Basic and acidic residues" evidence="1">
    <location>
        <begin position="1"/>
        <end position="11"/>
    </location>
</feature>
<comment type="caution">
    <text evidence="3">The sequence shown here is derived from an EMBL/GenBank/DDBJ whole genome shotgun (WGS) entry which is preliminary data.</text>
</comment>
<keyword evidence="2" id="KW-0812">Transmembrane</keyword>
<evidence type="ECO:0000256" key="1">
    <source>
        <dbReference type="SAM" id="MobiDB-lite"/>
    </source>
</evidence>
<dbReference type="Proteomes" id="UP000694287">
    <property type="component" value="Unassembled WGS sequence"/>
</dbReference>
<evidence type="ECO:0000313" key="3">
    <source>
        <dbReference type="EMBL" id="MBW0132666.1"/>
    </source>
</evidence>
<dbReference type="RefSeq" id="WP_218603391.1">
    <property type="nucleotide sequence ID" value="NZ_JADQDJ010000125.1"/>
</dbReference>
<dbReference type="EMBL" id="JADQDK010000001">
    <property type="protein sequence ID" value="MBW0132666.1"/>
    <property type="molecule type" value="Genomic_DNA"/>
</dbReference>
<protein>
    <submittedName>
        <fullName evidence="3">Uncharacterized protein</fullName>
    </submittedName>
</protein>